<dbReference type="GO" id="GO:0005737">
    <property type="term" value="C:cytoplasm"/>
    <property type="evidence" value="ECO:0007669"/>
    <property type="project" value="TreeGrafter"/>
</dbReference>
<evidence type="ECO:0000259" key="14">
    <source>
        <dbReference type="Pfam" id="PF02749"/>
    </source>
</evidence>
<reference evidence="15 16" key="1">
    <citation type="submission" date="2017-09" db="EMBL/GenBank/DDBJ databases">
        <title>Depth-based differentiation of microbial function through sediment-hosted aquifers and enrichment of novel symbionts in the deep terrestrial subsurface.</title>
        <authorList>
            <person name="Probst A.J."/>
            <person name="Ladd B."/>
            <person name="Jarett J.K."/>
            <person name="Geller-Mcgrath D.E."/>
            <person name="Sieber C.M."/>
            <person name="Emerson J.B."/>
            <person name="Anantharaman K."/>
            <person name="Thomas B.C."/>
            <person name="Malmstrom R."/>
            <person name="Stieglmeier M."/>
            <person name="Klingl A."/>
            <person name="Woyke T."/>
            <person name="Ryan C.M."/>
            <person name="Banfield J.F."/>
        </authorList>
    </citation>
    <scope>NUCLEOTIDE SEQUENCE [LARGE SCALE GENOMIC DNA]</scope>
    <source>
        <strain evidence="15">CG11_big_fil_rev_8_21_14_0_20_42_13</strain>
    </source>
</reference>
<dbReference type="AlphaFoldDB" id="A0A2H0LYE9"/>
<dbReference type="InterPro" id="IPR037128">
    <property type="entry name" value="Quinolinate_PRibosylTase_N_sf"/>
</dbReference>
<dbReference type="PIRSF" id="PIRSF006250">
    <property type="entry name" value="NadC_ModD"/>
    <property type="match status" value="1"/>
</dbReference>
<dbReference type="CDD" id="cd01572">
    <property type="entry name" value="QPRTase"/>
    <property type="match status" value="1"/>
</dbReference>
<evidence type="ECO:0000256" key="2">
    <source>
        <dbReference type="ARBA" id="ARBA00004893"/>
    </source>
</evidence>
<name>A0A2H0LYE9_9BACT</name>
<dbReference type="PANTHER" id="PTHR32179">
    <property type="entry name" value="NICOTINATE-NUCLEOTIDE PYROPHOSPHORYLASE [CARBOXYLATING]"/>
    <property type="match status" value="1"/>
</dbReference>
<dbReference type="InterPro" id="IPR002638">
    <property type="entry name" value="Quinolinate_PRibosylTrfase_C"/>
</dbReference>
<feature type="domain" description="Quinolinate phosphoribosyl transferase C-terminal" evidence="13">
    <location>
        <begin position="98"/>
        <end position="281"/>
    </location>
</feature>
<feature type="binding site" evidence="12">
    <location>
        <position position="153"/>
    </location>
    <ligand>
        <name>substrate</name>
    </ligand>
</feature>
<dbReference type="NCBIfam" id="TIGR00078">
    <property type="entry name" value="nadC"/>
    <property type="match status" value="1"/>
</dbReference>
<comment type="pathway">
    <text evidence="2">Cofactor biosynthesis; NAD(+) biosynthesis; nicotinate D-ribonucleotide from quinolinate: step 1/1.</text>
</comment>
<dbReference type="InterPro" id="IPR013785">
    <property type="entry name" value="Aldolase_TIM"/>
</dbReference>
<proteinExistence type="inferred from homology"/>
<gene>
    <name evidence="15" type="primary">nadC</name>
    <name evidence="15" type="ORF">COV72_03195</name>
</gene>
<dbReference type="Gene3D" id="3.20.20.70">
    <property type="entry name" value="Aldolase class I"/>
    <property type="match status" value="1"/>
</dbReference>
<evidence type="ECO:0000256" key="8">
    <source>
        <dbReference type="ARBA" id="ARBA00022679"/>
    </source>
</evidence>
<evidence type="ECO:0000259" key="13">
    <source>
        <dbReference type="Pfam" id="PF01729"/>
    </source>
</evidence>
<evidence type="ECO:0000256" key="3">
    <source>
        <dbReference type="ARBA" id="ARBA00009400"/>
    </source>
</evidence>
<feature type="binding site" evidence="12">
    <location>
        <position position="193"/>
    </location>
    <ligand>
        <name>substrate</name>
    </ligand>
</feature>
<dbReference type="SUPFAM" id="SSF51690">
    <property type="entry name" value="Nicotinate/Quinolinate PRTase C-terminal domain-like"/>
    <property type="match status" value="1"/>
</dbReference>
<dbReference type="Pfam" id="PF01729">
    <property type="entry name" value="QRPTase_C"/>
    <property type="match status" value="1"/>
</dbReference>
<dbReference type="InterPro" id="IPR022412">
    <property type="entry name" value="Quinolinate_PRibosylTrfase_N"/>
</dbReference>
<comment type="similarity">
    <text evidence="3">Belongs to the NadC/ModD family.</text>
</comment>
<dbReference type="InterPro" id="IPR027277">
    <property type="entry name" value="NadC/ModD"/>
</dbReference>
<evidence type="ECO:0000313" key="15">
    <source>
        <dbReference type="EMBL" id="PIQ89411.1"/>
    </source>
</evidence>
<evidence type="ECO:0000256" key="9">
    <source>
        <dbReference type="ARBA" id="ARBA00033102"/>
    </source>
</evidence>
<evidence type="ECO:0000256" key="1">
    <source>
        <dbReference type="ARBA" id="ARBA00003237"/>
    </source>
</evidence>
<evidence type="ECO:0000256" key="10">
    <source>
        <dbReference type="ARBA" id="ARBA00047445"/>
    </source>
</evidence>
<comment type="caution">
    <text evidence="15">The sequence shown here is derived from an EMBL/GenBank/DDBJ whole genome shotgun (WGS) entry which is preliminary data.</text>
</comment>
<protein>
    <recommendedName>
        <fullName evidence="11">Probable nicotinate-nucleotide pyrophosphorylase [carboxylating]</fullName>
        <ecNumber evidence="5">2.4.2.19</ecNumber>
    </recommendedName>
    <alternativeName>
        <fullName evidence="9">Quinolinate phosphoribosyltransferase [decarboxylating]</fullName>
    </alternativeName>
</protein>
<feature type="binding site" evidence="12">
    <location>
        <begin position="119"/>
        <end position="121"/>
    </location>
    <ligand>
        <name>substrate</name>
    </ligand>
</feature>
<feature type="binding site" evidence="12">
    <location>
        <begin position="266"/>
        <end position="268"/>
    </location>
    <ligand>
        <name>substrate</name>
    </ligand>
</feature>
<feature type="domain" description="Quinolinate phosphoribosyl transferase N-terminal" evidence="14">
    <location>
        <begin position="11"/>
        <end position="96"/>
    </location>
</feature>
<comment type="function">
    <text evidence="1">Involved in the catabolism of quinolinic acid (QA).</text>
</comment>
<dbReference type="InterPro" id="IPR004393">
    <property type="entry name" value="NadC"/>
</dbReference>
<evidence type="ECO:0000256" key="5">
    <source>
        <dbReference type="ARBA" id="ARBA00011944"/>
    </source>
</evidence>
<keyword evidence="7" id="KW-0328">Glycosyltransferase</keyword>
<feature type="binding site" evidence="12">
    <location>
        <begin position="245"/>
        <end position="247"/>
    </location>
    <ligand>
        <name>substrate</name>
    </ligand>
</feature>
<dbReference type="FunFam" id="3.20.20.70:FF:000030">
    <property type="entry name" value="Nicotinate-nucleotide pyrophosphorylase, carboxylating"/>
    <property type="match status" value="1"/>
</dbReference>
<dbReference type="UniPathway" id="UPA00253">
    <property type="reaction ID" value="UER00331"/>
</dbReference>
<dbReference type="Pfam" id="PF02749">
    <property type="entry name" value="QRPTase_N"/>
    <property type="match status" value="1"/>
</dbReference>
<dbReference type="EMBL" id="PCWA01000044">
    <property type="protein sequence ID" value="PIQ89411.1"/>
    <property type="molecule type" value="Genomic_DNA"/>
</dbReference>
<evidence type="ECO:0000256" key="11">
    <source>
        <dbReference type="ARBA" id="ARBA00069173"/>
    </source>
</evidence>
<evidence type="ECO:0000256" key="12">
    <source>
        <dbReference type="PIRSR" id="PIRSR006250-1"/>
    </source>
</evidence>
<comment type="subunit">
    <text evidence="4">Hexamer formed by 3 homodimers.</text>
</comment>
<keyword evidence="6" id="KW-0662">Pyridine nucleotide biosynthesis</keyword>
<organism evidence="15 16">
    <name type="scientific">Candidatus Ghiorseimicrobium undicola</name>
    <dbReference type="NCBI Taxonomy" id="1974746"/>
    <lineage>
        <taxon>Bacteria</taxon>
        <taxon>Pseudomonadati</taxon>
        <taxon>Candidatus Omnitrophota</taxon>
        <taxon>Candidatus Ghiorseimicrobium</taxon>
    </lineage>
</organism>
<evidence type="ECO:0000313" key="16">
    <source>
        <dbReference type="Proteomes" id="UP000229641"/>
    </source>
</evidence>
<comment type="catalytic activity">
    <reaction evidence="10">
        <text>nicotinate beta-D-ribonucleotide + CO2 + diphosphate = quinolinate + 5-phospho-alpha-D-ribose 1-diphosphate + 2 H(+)</text>
        <dbReference type="Rhea" id="RHEA:12733"/>
        <dbReference type="ChEBI" id="CHEBI:15378"/>
        <dbReference type="ChEBI" id="CHEBI:16526"/>
        <dbReference type="ChEBI" id="CHEBI:29959"/>
        <dbReference type="ChEBI" id="CHEBI:33019"/>
        <dbReference type="ChEBI" id="CHEBI:57502"/>
        <dbReference type="ChEBI" id="CHEBI:58017"/>
        <dbReference type="EC" id="2.4.2.19"/>
    </reaction>
</comment>
<dbReference type="InterPro" id="IPR036068">
    <property type="entry name" value="Nicotinate_pribotase-like_C"/>
</dbReference>
<sequence length="283" mass="31395">NALREDIGRGDVTAYLLFPRSFKITSKIVAKEGGILCGLNIAERIFRMLDNRIQISKKAKEGKPVRKGQVLCVIRGDARSILSSERTALNFLARMSGVATLTHKYVKCVKKYRVKIIDTRKTTPGLRVLEKYAVRTGGGYNHRMGLWDQVLVKDNHIAAFSRQPSAFRKSKNLTELIQKIRKKVKRGMKIEVEVENLQDFKNALQASPDIIMLDNMRVSDIKKAVAIKNKRGTLYAVRSPKLEVSGGVTLANVSAIAKTGVDTISIGALTHSAVSLDFSLEVS</sequence>
<dbReference type="SUPFAM" id="SSF54675">
    <property type="entry name" value="Nicotinate/Quinolinate PRTase N-terminal domain-like"/>
    <property type="match status" value="1"/>
</dbReference>
<dbReference type="Proteomes" id="UP000229641">
    <property type="component" value="Unassembled WGS sequence"/>
</dbReference>
<dbReference type="PANTHER" id="PTHR32179:SF3">
    <property type="entry name" value="NICOTINATE-NUCLEOTIDE PYROPHOSPHORYLASE [CARBOXYLATING]"/>
    <property type="match status" value="1"/>
</dbReference>
<evidence type="ECO:0000256" key="7">
    <source>
        <dbReference type="ARBA" id="ARBA00022676"/>
    </source>
</evidence>
<dbReference type="GO" id="GO:0034213">
    <property type="term" value="P:quinolinate catabolic process"/>
    <property type="evidence" value="ECO:0007669"/>
    <property type="project" value="TreeGrafter"/>
</dbReference>
<keyword evidence="8" id="KW-0808">Transferase</keyword>
<dbReference type="GO" id="GO:0004514">
    <property type="term" value="F:nicotinate-nucleotide diphosphorylase (carboxylating) activity"/>
    <property type="evidence" value="ECO:0007669"/>
    <property type="project" value="UniProtKB-EC"/>
</dbReference>
<accession>A0A2H0LYE9</accession>
<feature type="binding site" evidence="12">
    <location>
        <position position="143"/>
    </location>
    <ligand>
        <name>substrate</name>
    </ligand>
</feature>
<feature type="binding site" evidence="12">
    <location>
        <position position="214"/>
    </location>
    <ligand>
        <name>substrate</name>
    </ligand>
</feature>
<dbReference type="Gene3D" id="3.90.1170.20">
    <property type="entry name" value="Quinolinate phosphoribosyl transferase, N-terminal domain"/>
    <property type="match status" value="1"/>
</dbReference>
<evidence type="ECO:0000256" key="6">
    <source>
        <dbReference type="ARBA" id="ARBA00022642"/>
    </source>
</evidence>
<dbReference type="FunFam" id="3.90.1170.20:FF:000001">
    <property type="entry name" value="Nicotinate-nucleotide diphosphorylase (Carboxylating)"/>
    <property type="match status" value="1"/>
</dbReference>
<feature type="non-terminal residue" evidence="15">
    <location>
        <position position="1"/>
    </location>
</feature>
<dbReference type="EC" id="2.4.2.19" evidence="5"/>
<feature type="binding site" evidence="12">
    <location>
        <position position="86"/>
    </location>
    <ligand>
        <name>substrate</name>
    </ligand>
</feature>
<evidence type="ECO:0000256" key="4">
    <source>
        <dbReference type="ARBA" id="ARBA00011218"/>
    </source>
</evidence>
<dbReference type="GO" id="GO:0009435">
    <property type="term" value="P:NAD+ biosynthetic process"/>
    <property type="evidence" value="ECO:0007669"/>
    <property type="project" value="UniProtKB-UniPathway"/>
</dbReference>